<organism evidence="2 3">
    <name type="scientific">Janibacter alittae</name>
    <dbReference type="NCBI Taxonomy" id="3115209"/>
    <lineage>
        <taxon>Bacteria</taxon>
        <taxon>Bacillati</taxon>
        <taxon>Actinomycetota</taxon>
        <taxon>Actinomycetes</taxon>
        <taxon>Micrococcales</taxon>
        <taxon>Intrasporangiaceae</taxon>
        <taxon>Janibacter</taxon>
    </lineage>
</organism>
<sequence>MQQSRRSNPYPYTWEIPLAMFLAVVLLLFLGVHLGRAVANFWAGAGLTVLSGQEMLTSWVSVLKGDAGAGLSPRPDKVAGTTALRTWIIVSEACIIAGLIWAARVSWVHWGPGTVRGVATNDEVEQVVGRARLHKQAHVIRPDLYAKKPNVIHKLATQLKGDQR</sequence>
<feature type="transmembrane region" description="Helical" evidence="1">
    <location>
        <begin position="84"/>
        <end position="103"/>
    </location>
</feature>
<dbReference type="Proteomes" id="UP001382727">
    <property type="component" value="Chromosome"/>
</dbReference>
<dbReference type="EMBL" id="CP144913">
    <property type="protein sequence ID" value="WXB77891.1"/>
    <property type="molecule type" value="Genomic_DNA"/>
</dbReference>
<feature type="transmembrane region" description="Helical" evidence="1">
    <location>
        <begin position="12"/>
        <end position="35"/>
    </location>
</feature>
<gene>
    <name evidence="2" type="ORF">V1351_07390</name>
</gene>
<evidence type="ECO:0000256" key="1">
    <source>
        <dbReference type="SAM" id="Phobius"/>
    </source>
</evidence>
<keyword evidence="1" id="KW-0812">Transmembrane</keyword>
<protein>
    <recommendedName>
        <fullName evidence="4">Conjugal transfer protein</fullName>
    </recommendedName>
</protein>
<keyword evidence="3" id="KW-1185">Reference proteome</keyword>
<dbReference type="RefSeq" id="WP_338752191.1">
    <property type="nucleotide sequence ID" value="NZ_CP144913.1"/>
</dbReference>
<proteinExistence type="predicted"/>
<evidence type="ECO:0008006" key="4">
    <source>
        <dbReference type="Google" id="ProtNLM"/>
    </source>
</evidence>
<keyword evidence="1" id="KW-0472">Membrane</keyword>
<name>A0ABZ2MLB7_9MICO</name>
<keyword evidence="1" id="KW-1133">Transmembrane helix</keyword>
<accession>A0ABZ2MLB7</accession>
<reference evidence="2 3" key="1">
    <citation type="submission" date="2024-02" db="EMBL/GenBank/DDBJ databases">
        <title>Janibacter sp. nov., isolated from gut of marine sandworm.</title>
        <authorList>
            <person name="Kim B."/>
            <person name="Jun M.O."/>
            <person name="Shin N.-R."/>
        </authorList>
    </citation>
    <scope>NUCLEOTIDE SEQUENCE [LARGE SCALE GENOMIC DNA]</scope>
    <source>
        <strain evidence="2 3">A1S7</strain>
    </source>
</reference>
<evidence type="ECO:0000313" key="2">
    <source>
        <dbReference type="EMBL" id="WXB77891.1"/>
    </source>
</evidence>
<evidence type="ECO:0000313" key="3">
    <source>
        <dbReference type="Proteomes" id="UP001382727"/>
    </source>
</evidence>